<protein>
    <submittedName>
        <fullName evidence="1">Uncharacterized protein</fullName>
    </submittedName>
</protein>
<evidence type="ECO:0000313" key="3">
    <source>
        <dbReference type="Proteomes" id="UP000196329"/>
    </source>
</evidence>
<reference evidence="3" key="1">
    <citation type="submission" date="2017-04" db="EMBL/GenBank/DDBJ databases">
        <title>Function of individual gut microbiota members based on whole genome sequencing of pure cultures obtained from chicken caecum.</title>
        <authorList>
            <person name="Medvecky M."/>
            <person name="Cejkova D."/>
            <person name="Polansky O."/>
            <person name="Karasova D."/>
            <person name="Kubasova T."/>
            <person name="Cizek A."/>
            <person name="Rychlik I."/>
        </authorList>
    </citation>
    <scope>NUCLEOTIDE SEQUENCE [LARGE SCALE GENOMIC DNA]</scope>
    <source>
        <strain evidence="3">An67</strain>
    </source>
</reference>
<dbReference type="EMBL" id="QSRK01000009">
    <property type="protein sequence ID" value="RGL14734.1"/>
    <property type="molecule type" value="Genomic_DNA"/>
</dbReference>
<proteinExistence type="predicted"/>
<name>A0A1Y3UUQ5_BACUN</name>
<reference evidence="1" key="2">
    <citation type="journal article" date="2018" name="BMC Genomics">
        <title>Whole genome sequencing and function prediction of 133 gut anaerobes isolated from chicken caecum in pure cultures.</title>
        <authorList>
            <person name="Medvecky M."/>
            <person name="Cejkova D."/>
            <person name="Polansky O."/>
            <person name="Karasova D."/>
            <person name="Kubasova T."/>
            <person name="Cizek A."/>
            <person name="Rychlik I."/>
        </authorList>
    </citation>
    <scope>NUCLEOTIDE SEQUENCE</scope>
    <source>
        <strain evidence="1">An67</strain>
    </source>
</reference>
<accession>A0A1Y3UUQ5</accession>
<organism evidence="1 3">
    <name type="scientific">Bacteroides uniformis</name>
    <dbReference type="NCBI Taxonomy" id="820"/>
    <lineage>
        <taxon>Bacteria</taxon>
        <taxon>Pseudomonadati</taxon>
        <taxon>Bacteroidota</taxon>
        <taxon>Bacteroidia</taxon>
        <taxon>Bacteroidales</taxon>
        <taxon>Bacteroidaceae</taxon>
        <taxon>Bacteroides</taxon>
    </lineage>
</organism>
<sequence length="66" mass="7556">MKKLTLTQEDPVIFVRDTKEDAWRDASAYVAEQREKNIVRGYSVAYAVIVTPLKVDSEAVINKTKR</sequence>
<dbReference type="RefSeq" id="WP_087333298.1">
    <property type="nucleotide sequence ID" value="NZ_JADNCX010000001.1"/>
</dbReference>
<evidence type="ECO:0000313" key="2">
    <source>
        <dbReference type="EMBL" id="RGL14734.1"/>
    </source>
</evidence>
<dbReference type="AlphaFoldDB" id="A0A1Y3UUQ5"/>
<evidence type="ECO:0000313" key="1">
    <source>
        <dbReference type="EMBL" id="OUN52496.1"/>
    </source>
</evidence>
<gene>
    <name evidence="1" type="ORF">B5G17_17330</name>
    <name evidence="2" type="ORF">DXC80_07715</name>
</gene>
<reference evidence="2 4" key="3">
    <citation type="submission" date="2018-08" db="EMBL/GenBank/DDBJ databases">
        <title>A genome reference for cultivated species of the human gut microbiota.</title>
        <authorList>
            <person name="Zou Y."/>
            <person name="Xue W."/>
            <person name="Luo G."/>
        </authorList>
    </citation>
    <scope>NUCLEOTIDE SEQUENCE [LARGE SCALE GENOMIC DNA]</scope>
    <source>
        <strain evidence="2 4">TF08-13</strain>
    </source>
</reference>
<dbReference type="Proteomes" id="UP000260795">
    <property type="component" value="Unassembled WGS sequence"/>
</dbReference>
<dbReference type="EMBL" id="NFHS01000011">
    <property type="protein sequence ID" value="OUN52496.1"/>
    <property type="molecule type" value="Genomic_DNA"/>
</dbReference>
<comment type="caution">
    <text evidence="1">The sequence shown here is derived from an EMBL/GenBank/DDBJ whole genome shotgun (WGS) entry which is preliminary data.</text>
</comment>
<dbReference type="Proteomes" id="UP000196329">
    <property type="component" value="Unassembled WGS sequence"/>
</dbReference>
<evidence type="ECO:0000313" key="4">
    <source>
        <dbReference type="Proteomes" id="UP000260795"/>
    </source>
</evidence>